<dbReference type="Proteomes" id="UP000735302">
    <property type="component" value="Unassembled WGS sequence"/>
</dbReference>
<sequence length="177" mass="19742">MLPWNAVTTEPLSVALQVAADRNAKLRVCDAVAAEVTSTVHTASVGWSRYLQERQQITRFNLMQSLRKISCIIWKVNMSVYSNLLPPPLSPPSITPSLWGVELQTLETLGRHVTQQQVSLPWLSPYRDHYIPASHSPWGALKHGRTGSMTETFKRCQTHSCIICEQPAAGTQPTSSY</sequence>
<organism evidence="1 2">
    <name type="scientific">Plakobranchus ocellatus</name>
    <dbReference type="NCBI Taxonomy" id="259542"/>
    <lineage>
        <taxon>Eukaryota</taxon>
        <taxon>Metazoa</taxon>
        <taxon>Spiralia</taxon>
        <taxon>Lophotrochozoa</taxon>
        <taxon>Mollusca</taxon>
        <taxon>Gastropoda</taxon>
        <taxon>Heterobranchia</taxon>
        <taxon>Euthyneura</taxon>
        <taxon>Panpulmonata</taxon>
        <taxon>Sacoglossa</taxon>
        <taxon>Placobranchoidea</taxon>
        <taxon>Plakobranchidae</taxon>
        <taxon>Plakobranchus</taxon>
    </lineage>
</organism>
<dbReference type="AlphaFoldDB" id="A0AAV3ZXP5"/>
<keyword evidence="2" id="KW-1185">Reference proteome</keyword>
<evidence type="ECO:0000313" key="2">
    <source>
        <dbReference type="Proteomes" id="UP000735302"/>
    </source>
</evidence>
<gene>
    <name evidence="1" type="ORF">PoB_002716000</name>
</gene>
<proteinExistence type="predicted"/>
<name>A0AAV3ZXP5_9GAST</name>
<comment type="caution">
    <text evidence="1">The sequence shown here is derived from an EMBL/GenBank/DDBJ whole genome shotgun (WGS) entry which is preliminary data.</text>
</comment>
<reference evidence="1 2" key="1">
    <citation type="journal article" date="2021" name="Elife">
        <title>Chloroplast acquisition without the gene transfer in kleptoplastic sea slugs, Plakobranchus ocellatus.</title>
        <authorList>
            <person name="Maeda T."/>
            <person name="Takahashi S."/>
            <person name="Yoshida T."/>
            <person name="Shimamura S."/>
            <person name="Takaki Y."/>
            <person name="Nagai Y."/>
            <person name="Toyoda A."/>
            <person name="Suzuki Y."/>
            <person name="Arimoto A."/>
            <person name="Ishii H."/>
            <person name="Satoh N."/>
            <person name="Nishiyama T."/>
            <person name="Hasebe M."/>
            <person name="Maruyama T."/>
            <person name="Minagawa J."/>
            <person name="Obokata J."/>
            <person name="Shigenobu S."/>
        </authorList>
    </citation>
    <scope>NUCLEOTIDE SEQUENCE [LARGE SCALE GENOMIC DNA]</scope>
</reference>
<evidence type="ECO:0000313" key="1">
    <source>
        <dbReference type="EMBL" id="GFO00655.1"/>
    </source>
</evidence>
<dbReference type="EMBL" id="BLXT01003136">
    <property type="protein sequence ID" value="GFO00655.1"/>
    <property type="molecule type" value="Genomic_DNA"/>
</dbReference>
<accession>A0AAV3ZXP5</accession>
<protein>
    <submittedName>
        <fullName evidence="1">Uncharacterized protein</fullName>
    </submittedName>
</protein>